<evidence type="ECO:0000313" key="17">
    <source>
        <dbReference type="Proteomes" id="UP000321248"/>
    </source>
</evidence>
<evidence type="ECO:0000256" key="11">
    <source>
        <dbReference type="ARBA" id="ARBA00030399"/>
    </source>
</evidence>
<comment type="catalytic activity">
    <reaction evidence="13">
        <text>cytidine(967) in 16S rRNA + S-adenosyl-L-methionine = 5-methylcytidine(967) in 16S rRNA + S-adenosyl-L-homocysteine + H(+)</text>
        <dbReference type="Rhea" id="RHEA:42748"/>
        <dbReference type="Rhea" id="RHEA-COMP:10219"/>
        <dbReference type="Rhea" id="RHEA-COMP:10220"/>
        <dbReference type="ChEBI" id="CHEBI:15378"/>
        <dbReference type="ChEBI" id="CHEBI:57856"/>
        <dbReference type="ChEBI" id="CHEBI:59789"/>
        <dbReference type="ChEBI" id="CHEBI:74483"/>
        <dbReference type="ChEBI" id="CHEBI:82748"/>
        <dbReference type="EC" id="2.1.1.176"/>
    </reaction>
</comment>
<keyword evidence="8 14" id="KW-0808">Transferase</keyword>
<dbReference type="InterPro" id="IPR023267">
    <property type="entry name" value="RCMT"/>
</dbReference>
<feature type="active site" description="Nucleophile" evidence="14">
    <location>
        <position position="378"/>
    </location>
</feature>
<keyword evidence="6" id="KW-0698">rRNA processing</keyword>
<dbReference type="PANTHER" id="PTHR22807:SF61">
    <property type="entry name" value="NOL1_NOP2_SUN FAMILY PROTEIN _ ANTITERMINATION NUSB DOMAIN-CONTAINING PROTEIN"/>
    <property type="match status" value="1"/>
</dbReference>
<feature type="binding site" evidence="14">
    <location>
        <begin position="255"/>
        <end position="261"/>
    </location>
    <ligand>
        <name>S-adenosyl-L-methionine</name>
        <dbReference type="ChEBI" id="CHEBI:59789"/>
    </ligand>
</feature>
<organism evidence="16 17">
    <name type="scientific">Alkalisalibacterium limincola</name>
    <dbReference type="NCBI Taxonomy" id="2699169"/>
    <lineage>
        <taxon>Bacteria</taxon>
        <taxon>Pseudomonadati</taxon>
        <taxon>Pseudomonadota</taxon>
        <taxon>Gammaproteobacteria</taxon>
        <taxon>Lysobacterales</taxon>
        <taxon>Lysobacteraceae</taxon>
        <taxon>Alkalisalibacterium</taxon>
    </lineage>
</organism>
<dbReference type="InterPro" id="IPR001678">
    <property type="entry name" value="MeTrfase_RsmB-F_NOP2_dom"/>
</dbReference>
<dbReference type="AlphaFoldDB" id="A0A5C8KH22"/>
<dbReference type="InterPro" id="IPR018314">
    <property type="entry name" value="RsmB/NOL1/NOP2-like_CS"/>
</dbReference>
<comment type="similarity">
    <text evidence="3 14">Belongs to the class I-like SAM-binding methyltransferase superfamily. RsmB/NOP family.</text>
</comment>
<dbReference type="PROSITE" id="PS01153">
    <property type="entry name" value="NOL1_NOP2_SUN"/>
    <property type="match status" value="1"/>
</dbReference>
<dbReference type="SUPFAM" id="SSF53335">
    <property type="entry name" value="S-adenosyl-L-methionine-dependent methyltransferases"/>
    <property type="match status" value="1"/>
</dbReference>
<dbReference type="OrthoDB" id="9810297at2"/>
<dbReference type="InterPro" id="IPR006027">
    <property type="entry name" value="NusB_RsmB_TIM44"/>
</dbReference>
<dbReference type="InterPro" id="IPR054728">
    <property type="entry name" value="RsmB-like_ferredoxin"/>
</dbReference>
<evidence type="ECO:0000313" key="16">
    <source>
        <dbReference type="EMBL" id="TXK59740.1"/>
    </source>
</evidence>
<dbReference type="Gene3D" id="3.40.50.150">
    <property type="entry name" value="Vaccinia Virus protein VP39"/>
    <property type="match status" value="1"/>
</dbReference>
<dbReference type="EMBL" id="VRTS01000011">
    <property type="protein sequence ID" value="TXK59740.1"/>
    <property type="molecule type" value="Genomic_DNA"/>
</dbReference>
<keyword evidence="9 14" id="KW-0949">S-adenosyl-L-methionine</keyword>
<gene>
    <name evidence="16" type="primary">rsmB</name>
    <name evidence="16" type="ORF">FU658_13260</name>
</gene>
<dbReference type="PRINTS" id="PR02008">
    <property type="entry name" value="RCMTFAMILY"/>
</dbReference>
<evidence type="ECO:0000256" key="8">
    <source>
        <dbReference type="ARBA" id="ARBA00022679"/>
    </source>
</evidence>
<evidence type="ECO:0000259" key="15">
    <source>
        <dbReference type="PROSITE" id="PS51686"/>
    </source>
</evidence>
<evidence type="ECO:0000256" key="12">
    <source>
        <dbReference type="ARBA" id="ARBA00031088"/>
    </source>
</evidence>
<evidence type="ECO:0000256" key="7">
    <source>
        <dbReference type="ARBA" id="ARBA00022603"/>
    </source>
</evidence>
<evidence type="ECO:0000256" key="5">
    <source>
        <dbReference type="ARBA" id="ARBA00022490"/>
    </source>
</evidence>
<evidence type="ECO:0000256" key="10">
    <source>
        <dbReference type="ARBA" id="ARBA00022884"/>
    </source>
</evidence>
<evidence type="ECO:0000256" key="4">
    <source>
        <dbReference type="ARBA" id="ARBA00012140"/>
    </source>
</evidence>
<dbReference type="FunFam" id="3.40.50.150:FF:000022">
    <property type="entry name" value="Ribosomal RNA small subunit methyltransferase B"/>
    <property type="match status" value="1"/>
</dbReference>
<feature type="domain" description="SAM-dependent MTase RsmB/NOP-type" evidence="15">
    <location>
        <begin position="165"/>
        <end position="436"/>
    </location>
</feature>
<feature type="binding site" evidence="14">
    <location>
        <position position="325"/>
    </location>
    <ligand>
        <name>S-adenosyl-L-methionine</name>
        <dbReference type="ChEBI" id="CHEBI:59789"/>
    </ligand>
</feature>
<accession>A0A5C8KH22</accession>
<dbReference type="InterPro" id="IPR035926">
    <property type="entry name" value="NusB-like_sf"/>
</dbReference>
<dbReference type="InterPro" id="IPR049560">
    <property type="entry name" value="MeTrfase_RsmB-F_NOP2_cat"/>
</dbReference>
<proteinExistence type="inferred from homology"/>
<dbReference type="InterPro" id="IPR004573">
    <property type="entry name" value="rRNA_ssu_MeTfrase_B"/>
</dbReference>
<evidence type="ECO:0000256" key="3">
    <source>
        <dbReference type="ARBA" id="ARBA00007494"/>
    </source>
</evidence>
<evidence type="ECO:0000256" key="6">
    <source>
        <dbReference type="ARBA" id="ARBA00022552"/>
    </source>
</evidence>
<evidence type="ECO:0000256" key="9">
    <source>
        <dbReference type="ARBA" id="ARBA00022691"/>
    </source>
</evidence>
<dbReference type="CDD" id="cd02440">
    <property type="entry name" value="AdoMet_MTases"/>
    <property type="match status" value="1"/>
</dbReference>
<sequence>MNAPAPGAPARAIAARVICAVIDEGRSLKAELARQLPALRDSRDRALVEAMCFEALRWRRPYEHALTQWMSRPLPARERRVHALLLAGLAQLHAMKLPPHAALSATAEAARLVGGGKLVGLVNALLRRATREALPVADSDAVRSSHPDWLHARLAADWPADAARILEANNTAAPMWLRVNARRGAREDYARQLEQAGIGHGLPGFPACAVRLDAQVSPTTLPGWSEGAVSVQDLSAQLAVLALAPTDGERVLDACAAPGGKTAHLVEAASGLQLLALDRDPDRLARVADSLARLGLDADVERKAADAADTPTWWDGRAFDAILLDAPCSATGIIRRQPDIKWHRREDDIGALARQQARLLDALWPTLRPGGRLLYATCSILREENAMQVEGFLSRTGDARALALPDAFGRAEGPGRQRLPGEGGGDGFFYALIGKQA</sequence>
<dbReference type="Gene3D" id="3.30.70.1170">
    <property type="entry name" value="Sun protein, domain 3"/>
    <property type="match status" value="1"/>
</dbReference>
<name>A0A5C8KH22_9GAMM</name>
<dbReference type="SUPFAM" id="SSF48013">
    <property type="entry name" value="NusB-like"/>
    <property type="match status" value="1"/>
</dbReference>
<keyword evidence="5" id="KW-0963">Cytoplasm</keyword>
<keyword evidence="10 14" id="KW-0694">RNA-binding</keyword>
<dbReference type="GO" id="GO:0070475">
    <property type="term" value="P:rRNA base methylation"/>
    <property type="evidence" value="ECO:0007669"/>
    <property type="project" value="TreeGrafter"/>
</dbReference>
<dbReference type="Gene3D" id="1.10.940.10">
    <property type="entry name" value="NusB-like"/>
    <property type="match status" value="1"/>
</dbReference>
<dbReference type="GO" id="GO:0006355">
    <property type="term" value="P:regulation of DNA-templated transcription"/>
    <property type="evidence" value="ECO:0007669"/>
    <property type="project" value="InterPro"/>
</dbReference>
<protein>
    <recommendedName>
        <fullName evidence="4">16S rRNA (cytosine(967)-C(5))-methyltransferase</fullName>
        <ecNumber evidence="4">2.1.1.176</ecNumber>
    </recommendedName>
    <alternativeName>
        <fullName evidence="11">16S rRNA m5C967 methyltransferase</fullName>
    </alternativeName>
    <alternativeName>
        <fullName evidence="12">rRNA (cytosine-C(5)-)-methyltransferase RsmB</fullName>
    </alternativeName>
</protein>
<dbReference type="PANTHER" id="PTHR22807">
    <property type="entry name" value="NOP2 YEAST -RELATED NOL1/NOP2/FMU SUN DOMAIN-CONTAINING"/>
    <property type="match status" value="1"/>
</dbReference>
<dbReference type="EC" id="2.1.1.176" evidence="4"/>
<feature type="binding site" evidence="14">
    <location>
        <position position="278"/>
    </location>
    <ligand>
        <name>S-adenosyl-L-methionine</name>
        <dbReference type="ChEBI" id="CHEBI:59789"/>
    </ligand>
</feature>
<keyword evidence="17" id="KW-1185">Reference proteome</keyword>
<dbReference type="Pfam" id="PF01189">
    <property type="entry name" value="Methyltr_RsmB-F"/>
    <property type="match status" value="1"/>
</dbReference>
<dbReference type="InterPro" id="IPR029063">
    <property type="entry name" value="SAM-dependent_MTases_sf"/>
</dbReference>
<comment type="caution">
    <text evidence="16">The sequence shown here is derived from an EMBL/GenBank/DDBJ whole genome shotgun (WGS) entry which is preliminary data.</text>
</comment>
<comment type="function">
    <text evidence="1">Specifically methylates the cytosine at position 967 (m5C967) of 16S rRNA.</text>
</comment>
<comment type="subcellular location">
    <subcellularLocation>
        <location evidence="2">Cytoplasm</location>
    </subcellularLocation>
</comment>
<dbReference type="GO" id="GO:0003723">
    <property type="term" value="F:RNA binding"/>
    <property type="evidence" value="ECO:0007669"/>
    <property type="project" value="UniProtKB-UniRule"/>
</dbReference>
<dbReference type="RefSeq" id="WP_147892515.1">
    <property type="nucleotide sequence ID" value="NZ_VRTS01000011.1"/>
</dbReference>
<evidence type="ECO:0000256" key="13">
    <source>
        <dbReference type="ARBA" id="ARBA00047283"/>
    </source>
</evidence>
<reference evidence="16 17" key="1">
    <citation type="submission" date="2019-08" db="EMBL/GenBank/DDBJ databases">
        <authorList>
            <person name="Karlyshev A.V."/>
        </authorList>
    </citation>
    <scope>NUCLEOTIDE SEQUENCE [LARGE SCALE GENOMIC DNA]</scope>
    <source>
        <strain evidence="16 17">Alg18-2.2</strain>
    </source>
</reference>
<dbReference type="PROSITE" id="PS51686">
    <property type="entry name" value="SAM_MT_RSMB_NOP"/>
    <property type="match status" value="1"/>
</dbReference>
<keyword evidence="7 14" id="KW-0489">Methyltransferase</keyword>
<feature type="binding site" evidence="14">
    <location>
        <position position="306"/>
    </location>
    <ligand>
        <name>S-adenosyl-L-methionine</name>
        <dbReference type="ChEBI" id="CHEBI:59789"/>
    </ligand>
</feature>
<dbReference type="GO" id="GO:0005829">
    <property type="term" value="C:cytosol"/>
    <property type="evidence" value="ECO:0007669"/>
    <property type="project" value="TreeGrafter"/>
</dbReference>
<evidence type="ECO:0000256" key="14">
    <source>
        <dbReference type="PROSITE-ProRule" id="PRU01023"/>
    </source>
</evidence>
<dbReference type="Proteomes" id="UP000321248">
    <property type="component" value="Unassembled WGS sequence"/>
</dbReference>
<evidence type="ECO:0000256" key="1">
    <source>
        <dbReference type="ARBA" id="ARBA00002724"/>
    </source>
</evidence>
<dbReference type="NCBIfam" id="TIGR00563">
    <property type="entry name" value="rsmB"/>
    <property type="match status" value="1"/>
</dbReference>
<dbReference type="Pfam" id="PF22458">
    <property type="entry name" value="RsmF-B_ferredox"/>
    <property type="match status" value="1"/>
</dbReference>
<dbReference type="GO" id="GO:0009383">
    <property type="term" value="F:rRNA (cytosine-C5-)-methyltransferase activity"/>
    <property type="evidence" value="ECO:0007669"/>
    <property type="project" value="TreeGrafter"/>
</dbReference>
<dbReference type="Pfam" id="PF01029">
    <property type="entry name" value="NusB"/>
    <property type="match status" value="1"/>
</dbReference>
<dbReference type="NCBIfam" id="NF008149">
    <property type="entry name" value="PRK10901.1"/>
    <property type="match status" value="1"/>
</dbReference>
<evidence type="ECO:0000256" key="2">
    <source>
        <dbReference type="ARBA" id="ARBA00004496"/>
    </source>
</evidence>